<dbReference type="CDD" id="cd09212">
    <property type="entry name" value="PUB"/>
    <property type="match status" value="1"/>
</dbReference>
<feature type="region of interest" description="Disordered" evidence="8">
    <location>
        <begin position="1"/>
        <end position="21"/>
    </location>
</feature>
<comment type="caution">
    <text evidence="10">The sequence shown here is derived from an EMBL/GenBank/DDBJ whole genome shotgun (WGS) entry which is preliminary data.</text>
</comment>
<dbReference type="GO" id="GO:0043161">
    <property type="term" value="P:proteasome-mediated ubiquitin-dependent protein catabolic process"/>
    <property type="evidence" value="ECO:0007669"/>
    <property type="project" value="InterPro"/>
</dbReference>
<dbReference type="GO" id="GO:0070628">
    <property type="term" value="F:proteasome binding"/>
    <property type="evidence" value="ECO:0007669"/>
    <property type="project" value="TreeGrafter"/>
</dbReference>
<keyword evidence="6" id="KW-0788">Thiol protease</keyword>
<evidence type="ECO:0000256" key="6">
    <source>
        <dbReference type="ARBA" id="ARBA00022807"/>
    </source>
</evidence>
<dbReference type="GeneID" id="83215823"/>
<dbReference type="InterPro" id="IPR038765">
    <property type="entry name" value="Papain-like_cys_pep_sf"/>
</dbReference>
<keyword evidence="11" id="KW-1185">Reference proteome</keyword>
<dbReference type="GO" id="GO:0004843">
    <property type="term" value="F:cysteine-type deubiquitinase activity"/>
    <property type="evidence" value="ECO:0007669"/>
    <property type="project" value="UniProtKB-EC"/>
</dbReference>
<keyword evidence="4" id="KW-0833">Ubl conjugation pathway</keyword>
<dbReference type="PROSITE" id="PS00972">
    <property type="entry name" value="USP_1"/>
    <property type="match status" value="1"/>
</dbReference>
<gene>
    <name evidence="10" type="ORF">O0I10_008416</name>
</gene>
<dbReference type="PROSITE" id="PS50235">
    <property type="entry name" value="USP_3"/>
    <property type="match status" value="1"/>
</dbReference>
<dbReference type="Proteomes" id="UP001234581">
    <property type="component" value="Unassembled WGS sequence"/>
</dbReference>
<evidence type="ECO:0000313" key="11">
    <source>
        <dbReference type="Proteomes" id="UP001234581"/>
    </source>
</evidence>
<evidence type="ECO:0000256" key="3">
    <source>
        <dbReference type="ARBA" id="ARBA00022670"/>
    </source>
</evidence>
<keyword evidence="5" id="KW-0378">Hydrolase</keyword>
<organism evidence="10 11">
    <name type="scientific">Lichtheimia ornata</name>
    <dbReference type="NCBI Taxonomy" id="688661"/>
    <lineage>
        <taxon>Eukaryota</taxon>
        <taxon>Fungi</taxon>
        <taxon>Fungi incertae sedis</taxon>
        <taxon>Mucoromycota</taxon>
        <taxon>Mucoromycotina</taxon>
        <taxon>Mucoromycetes</taxon>
        <taxon>Mucorales</taxon>
        <taxon>Lichtheimiaceae</taxon>
        <taxon>Lichtheimia</taxon>
    </lineage>
</organism>
<comment type="catalytic activity">
    <reaction evidence="1">
        <text>Thiol-dependent hydrolysis of ester, thioester, amide, peptide and isopeptide bonds formed by the C-terminal Gly of ubiquitin (a 76-residue protein attached to proteins as an intracellular targeting signal).</text>
        <dbReference type="EC" id="3.4.19.12"/>
    </reaction>
</comment>
<name>A0AAD7V1K9_9FUNG</name>
<feature type="domain" description="USP" evidence="9">
    <location>
        <begin position="437"/>
        <end position="1050"/>
    </location>
</feature>
<reference evidence="10 11" key="1">
    <citation type="submission" date="2023-03" db="EMBL/GenBank/DDBJ databases">
        <title>Genome sequence of Lichtheimia ornata CBS 291.66.</title>
        <authorList>
            <person name="Mohabir J.T."/>
            <person name="Shea T.P."/>
            <person name="Kurbessoian T."/>
            <person name="Berby B."/>
            <person name="Fontaine J."/>
            <person name="Livny J."/>
            <person name="Gnirke A."/>
            <person name="Stajich J.E."/>
            <person name="Cuomo C.A."/>
        </authorList>
    </citation>
    <scope>NUCLEOTIDE SEQUENCE [LARGE SCALE GENOMIC DNA]</scope>
    <source>
        <strain evidence="10">CBS 291.66</strain>
    </source>
</reference>
<evidence type="ECO:0000313" key="10">
    <source>
        <dbReference type="EMBL" id="KAJ8655976.1"/>
    </source>
</evidence>
<feature type="compositionally biased region" description="Polar residues" evidence="8">
    <location>
        <begin position="620"/>
        <end position="671"/>
    </location>
</feature>
<dbReference type="Pfam" id="PF13446">
    <property type="entry name" value="RPT"/>
    <property type="match status" value="1"/>
</dbReference>
<feature type="compositionally biased region" description="Basic and acidic residues" evidence="8">
    <location>
        <begin position="571"/>
        <end position="582"/>
    </location>
</feature>
<keyword evidence="3" id="KW-0645">Protease</keyword>
<evidence type="ECO:0000259" key="9">
    <source>
        <dbReference type="PROSITE" id="PS50235"/>
    </source>
</evidence>
<dbReference type="Gene3D" id="3.90.70.10">
    <property type="entry name" value="Cysteine proteinases"/>
    <property type="match status" value="2"/>
</dbReference>
<dbReference type="InterPro" id="IPR001394">
    <property type="entry name" value="Peptidase_C19_UCH"/>
</dbReference>
<dbReference type="InterPro" id="IPR044635">
    <property type="entry name" value="UBP14-like"/>
</dbReference>
<dbReference type="GO" id="GO:0016579">
    <property type="term" value="P:protein deubiquitination"/>
    <property type="evidence" value="ECO:0007669"/>
    <property type="project" value="InterPro"/>
</dbReference>
<dbReference type="PANTHER" id="PTHR43982:SF6">
    <property type="entry name" value="UBIQUITIN CARBOXYL-TERMINAL HYDROLASE 2-RELATED"/>
    <property type="match status" value="1"/>
</dbReference>
<dbReference type="EMBL" id="JARTCD010000044">
    <property type="protein sequence ID" value="KAJ8655976.1"/>
    <property type="molecule type" value="Genomic_DNA"/>
</dbReference>
<dbReference type="GO" id="GO:0061136">
    <property type="term" value="P:regulation of proteasomal protein catabolic process"/>
    <property type="evidence" value="ECO:0007669"/>
    <property type="project" value="TreeGrafter"/>
</dbReference>
<protein>
    <recommendedName>
        <fullName evidence="2">ubiquitinyl hydrolase 1</fullName>
        <ecNumber evidence="2">3.4.19.12</ecNumber>
    </recommendedName>
</protein>
<sequence length="1081" mass="122515">MDTASFAPTTVDTQPPDISNTVETRFTPAGLLSFLYYQYDRVSSDNNRDSHPHEFLACPAEQDANPPFLCQICHKRLVVKALSTTTTQASICSAGPTHHYHLQQQPPRFECCGCRYAMQVTLADPIMKPELFHQLLEGRRMHLEKDQAQAPNMVDALKLLLTYVKNLLAGDQRSINSKNPHFQARIGLDDASKSIMACIGYTFNSETDYFDAPQITSSDRSRWISIRDELLVCLYALQDQVNDDDDTTQLNVVPTVKRAMPTLQDTIGVDRSKERLMPDAEPTEEDQPELYLGSVAEATDAVLVWLYHRLIQETPDKAHIYIDVLAKEARRRESDKLWTEVALESSKGQLGDTDIKKAYSYYGIDPQAMDVDEGALIDLYDSKMEQEPKSTKEHRDALEIIANIRMSNALREHLKKTEKTTTGSVPPPPPPRHEGPVGLNNIGNTCYLNSLLQYYNTLVPLRETIVHMDDFVEDETQPGWTPKRIGGIEVDQKEVQRAKKFVTNLRELFVNLGNSKARAISPTYDLAYMALLNGKDLEEAEDKATQKKQQDEKPSPSPPPQPQPQQQENGQAKKDGEQHEQPEDNNTSALEEQPKENRTSNGQQEQKDELPANGAAQDSDAASSEKPSTTSDNNGSSEKPSTISNNNGSAPLSDTPSSEKPPISENNSNDDSIVPDADKENELPPSYDQVVKEKEKGDSNGGALILYEKKPELPSRRPSAANMMLGKQQDVTECMSNVMFLIEAALKPLEKKNDEQTRDIVRDLFYFKARQILTYQDTQTLRNVRKEQHEEFAHVMVDAVEGKDLYDGLDEYFFAGRVENFHGGRGATREVTVSTFPPVLQIQVQRVQFDRETSNVYKSNAFIKLEKVIYLDRYSESNCEALAGRRAEVAAWQKEVESNKEIIQQLTENKAYPMPIPQMLEASAAILEEYRDQESEELAQLHEQALQLLKDEADTARKTIEKSRETIDQLQQRIRAQYEDLTDIAYRLHAVFIHQGQANYGHYWVYIYNHQKQQWWKYNDSLVTKVDENEIFQNTTGRTANPYFVVYIKESEVERLVDLGGATNNHEQEQEEQNANQSTSS</sequence>
<evidence type="ECO:0000256" key="4">
    <source>
        <dbReference type="ARBA" id="ARBA00022786"/>
    </source>
</evidence>
<dbReference type="InterPro" id="IPR025305">
    <property type="entry name" value="UCH_repeat_domain"/>
</dbReference>
<accession>A0AAD7V1K9</accession>
<evidence type="ECO:0000256" key="8">
    <source>
        <dbReference type="SAM" id="MobiDB-lite"/>
    </source>
</evidence>
<dbReference type="Pfam" id="PF00443">
    <property type="entry name" value="UCH"/>
    <property type="match status" value="2"/>
</dbReference>
<dbReference type="SUPFAM" id="SSF143503">
    <property type="entry name" value="PUG domain-like"/>
    <property type="match status" value="1"/>
</dbReference>
<evidence type="ECO:0000256" key="7">
    <source>
        <dbReference type="SAM" id="Coils"/>
    </source>
</evidence>
<evidence type="ECO:0000256" key="1">
    <source>
        <dbReference type="ARBA" id="ARBA00000707"/>
    </source>
</evidence>
<dbReference type="PROSITE" id="PS00973">
    <property type="entry name" value="USP_2"/>
    <property type="match status" value="1"/>
</dbReference>
<dbReference type="PANTHER" id="PTHR43982">
    <property type="entry name" value="UBIQUITIN CARBOXYL-TERMINAL HYDROLASE"/>
    <property type="match status" value="1"/>
</dbReference>
<keyword evidence="7" id="KW-0175">Coiled coil</keyword>
<dbReference type="InterPro" id="IPR036339">
    <property type="entry name" value="PUB-like_dom_sf"/>
</dbReference>
<feature type="compositionally biased region" description="Basic and acidic residues" evidence="8">
    <location>
        <begin position="542"/>
        <end position="554"/>
    </location>
</feature>
<dbReference type="AlphaFoldDB" id="A0AAD7V1K9"/>
<dbReference type="InterPro" id="IPR018200">
    <property type="entry name" value="USP_CS"/>
</dbReference>
<proteinExistence type="predicted"/>
<evidence type="ECO:0000256" key="5">
    <source>
        <dbReference type="ARBA" id="ARBA00022801"/>
    </source>
</evidence>
<feature type="region of interest" description="Disordered" evidence="8">
    <location>
        <begin position="539"/>
        <end position="711"/>
    </location>
</feature>
<evidence type="ECO:0000256" key="2">
    <source>
        <dbReference type="ARBA" id="ARBA00012759"/>
    </source>
</evidence>
<dbReference type="EC" id="3.4.19.12" evidence="2"/>
<dbReference type="SUPFAM" id="SSF54001">
    <property type="entry name" value="Cysteine proteinases"/>
    <property type="match status" value="1"/>
</dbReference>
<dbReference type="InterPro" id="IPR028889">
    <property type="entry name" value="USP"/>
</dbReference>
<dbReference type="RefSeq" id="XP_058340889.1">
    <property type="nucleotide sequence ID" value="XM_058488419.1"/>
</dbReference>
<feature type="coiled-coil region" evidence="7">
    <location>
        <begin position="889"/>
        <end position="980"/>
    </location>
</feature>